<keyword evidence="5" id="KW-0472">Membrane</keyword>
<evidence type="ECO:0000313" key="7">
    <source>
        <dbReference type="EMBL" id="ESK65364.1"/>
    </source>
</evidence>
<keyword evidence="3" id="KW-0378">Hydrolase</keyword>
<dbReference type="InterPro" id="IPR035437">
    <property type="entry name" value="SNase_OB-fold_sf"/>
</dbReference>
<dbReference type="PANTHER" id="PTHR12302">
    <property type="entry name" value="EBNA2 BINDING PROTEIN P100"/>
    <property type="match status" value="1"/>
</dbReference>
<dbReference type="RefSeq" id="WP_023392167.1">
    <property type="nucleotide sequence ID" value="NZ_KI535340.1"/>
</dbReference>
<evidence type="ECO:0000313" key="8">
    <source>
        <dbReference type="Proteomes" id="UP000019050"/>
    </source>
</evidence>
<dbReference type="Gene3D" id="2.40.50.90">
    <property type="match status" value="1"/>
</dbReference>
<dbReference type="eggNOG" id="COG1525">
    <property type="taxonomic scope" value="Bacteria"/>
</dbReference>
<dbReference type="STRING" id="592010.GCWU000182_001525"/>
<gene>
    <name evidence="7" type="ORF">GCWU000182_001525</name>
</gene>
<dbReference type="SMART" id="SM00318">
    <property type="entry name" value="SNc"/>
    <property type="match status" value="1"/>
</dbReference>
<evidence type="ECO:0000256" key="3">
    <source>
        <dbReference type="ARBA" id="ARBA00022801"/>
    </source>
</evidence>
<name>W1Q5Y8_ABIDE</name>
<evidence type="ECO:0000256" key="2">
    <source>
        <dbReference type="ARBA" id="ARBA00022759"/>
    </source>
</evidence>
<dbReference type="HOGENOM" id="CLU_046484_5_2_9"/>
<dbReference type="PROSITE" id="PS50830">
    <property type="entry name" value="TNASE_3"/>
    <property type="match status" value="1"/>
</dbReference>
<accession>W1Q5Y8</accession>
<proteinExistence type="predicted"/>
<feature type="compositionally biased region" description="Polar residues" evidence="4">
    <location>
        <begin position="41"/>
        <end position="56"/>
    </location>
</feature>
<keyword evidence="2" id="KW-0255">Endonuclease</keyword>
<dbReference type="SUPFAM" id="SSF50199">
    <property type="entry name" value="Staphylococcal nuclease"/>
    <property type="match status" value="1"/>
</dbReference>
<evidence type="ECO:0000259" key="6">
    <source>
        <dbReference type="PROSITE" id="PS50830"/>
    </source>
</evidence>
<dbReference type="CDD" id="cd00175">
    <property type="entry name" value="SNc"/>
    <property type="match status" value="1"/>
</dbReference>
<comment type="caution">
    <text evidence="7">The sequence shown here is derived from an EMBL/GenBank/DDBJ whole genome shotgun (WGS) entry which is preliminary data.</text>
</comment>
<protein>
    <submittedName>
        <fullName evidence="7">Thermonuclease family protein</fullName>
    </submittedName>
</protein>
<dbReference type="Pfam" id="PF00565">
    <property type="entry name" value="SNase"/>
    <property type="match status" value="1"/>
</dbReference>
<feature type="transmembrane region" description="Helical" evidence="5">
    <location>
        <begin position="12"/>
        <end position="28"/>
    </location>
</feature>
<evidence type="ECO:0000256" key="5">
    <source>
        <dbReference type="SAM" id="Phobius"/>
    </source>
</evidence>
<keyword evidence="8" id="KW-1185">Reference proteome</keyword>
<dbReference type="AlphaFoldDB" id="W1Q5Y8"/>
<evidence type="ECO:0000256" key="1">
    <source>
        <dbReference type="ARBA" id="ARBA00022722"/>
    </source>
</evidence>
<keyword evidence="5" id="KW-0812">Transmembrane</keyword>
<dbReference type="GO" id="GO:0004519">
    <property type="term" value="F:endonuclease activity"/>
    <property type="evidence" value="ECO:0007669"/>
    <property type="project" value="UniProtKB-KW"/>
</dbReference>
<keyword evidence="1" id="KW-0540">Nuclease</keyword>
<dbReference type="GO" id="GO:0016787">
    <property type="term" value="F:hydrolase activity"/>
    <property type="evidence" value="ECO:0007669"/>
    <property type="project" value="UniProtKB-KW"/>
</dbReference>
<dbReference type="GeneID" id="84818023"/>
<dbReference type="Proteomes" id="UP000019050">
    <property type="component" value="Unassembled WGS sequence"/>
</dbReference>
<reference evidence="7" key="1">
    <citation type="submission" date="2013-06" db="EMBL/GenBank/DDBJ databases">
        <authorList>
            <person name="Weinstock G."/>
            <person name="Sodergren E."/>
            <person name="Clifton S."/>
            <person name="Fulton L."/>
            <person name="Fulton B."/>
            <person name="Courtney L."/>
            <person name="Fronick C."/>
            <person name="Harrison M."/>
            <person name="Strong C."/>
            <person name="Farmer C."/>
            <person name="Delahaunty K."/>
            <person name="Markovic C."/>
            <person name="Hall O."/>
            <person name="Minx P."/>
            <person name="Tomlinson C."/>
            <person name="Mitreva M."/>
            <person name="Nelson J."/>
            <person name="Hou S."/>
            <person name="Wollam A."/>
            <person name="Pepin K.H."/>
            <person name="Johnson M."/>
            <person name="Bhonagiri V."/>
            <person name="Nash W.E."/>
            <person name="Warren W."/>
            <person name="Chinwalla A."/>
            <person name="Mardis E.R."/>
            <person name="Wilson R.K."/>
        </authorList>
    </citation>
    <scope>NUCLEOTIDE SEQUENCE [LARGE SCALE GENOMIC DNA]</scope>
    <source>
        <strain evidence="7">ATCC 49176</strain>
    </source>
</reference>
<sequence>MNFKDYTAKDWIRLVIGLLILVLIWYFRPGGQDSPKDQSHSPESSQRAQNSGSTSDQIDIKAFTGTNYQVLPKGQKIPVNFVRIVDGDTVVLSLNGHEFRTRYLMIDTPESVKEGLKPQPYGKDAAHRNQELLTNAKQVRLEFDKGPYADDYDRALAYVYADDKLVSLELVKEGLASVSYVNPPNNSQEKTLRQAQKQAKNAKKGIWSIPNYVNDKGKFTIQE</sequence>
<dbReference type="OrthoDB" id="4376109at2"/>
<evidence type="ECO:0000256" key="4">
    <source>
        <dbReference type="SAM" id="MobiDB-lite"/>
    </source>
</evidence>
<dbReference type="InterPro" id="IPR016071">
    <property type="entry name" value="Staphylococal_nuclease_OB-fold"/>
</dbReference>
<dbReference type="PANTHER" id="PTHR12302:SF3">
    <property type="entry name" value="SERINE_THREONINE-PROTEIN KINASE 31"/>
    <property type="match status" value="1"/>
</dbReference>
<feature type="region of interest" description="Disordered" evidence="4">
    <location>
        <begin position="33"/>
        <end position="56"/>
    </location>
</feature>
<dbReference type="EMBL" id="ACIN03000013">
    <property type="protein sequence ID" value="ESK65364.1"/>
    <property type="molecule type" value="Genomic_DNA"/>
</dbReference>
<keyword evidence="5" id="KW-1133">Transmembrane helix</keyword>
<organism evidence="7 8">
    <name type="scientific">Abiotrophia defectiva ATCC 49176</name>
    <dbReference type="NCBI Taxonomy" id="592010"/>
    <lineage>
        <taxon>Bacteria</taxon>
        <taxon>Bacillati</taxon>
        <taxon>Bacillota</taxon>
        <taxon>Bacilli</taxon>
        <taxon>Lactobacillales</taxon>
        <taxon>Aerococcaceae</taxon>
        <taxon>Abiotrophia</taxon>
    </lineage>
</organism>
<feature type="domain" description="TNase-like" evidence="6">
    <location>
        <begin position="75"/>
        <end position="209"/>
    </location>
</feature>